<comment type="similarity">
    <text evidence="7">Belongs to the TRAFAC class myosin-kinesin ATPase superfamily. Myosin family.</text>
</comment>
<keyword evidence="12" id="KW-1185">Reference proteome</keyword>
<evidence type="ECO:0000256" key="6">
    <source>
        <dbReference type="PROSITE-ProRule" id="PRU00221"/>
    </source>
</evidence>
<dbReference type="SMART" id="SM00242">
    <property type="entry name" value="MYSc"/>
    <property type="match status" value="1"/>
</dbReference>
<dbReference type="PROSITE" id="PS51456">
    <property type="entry name" value="MYOSIN_MOTOR"/>
    <property type="match status" value="1"/>
</dbReference>
<dbReference type="Pfam" id="PF00063">
    <property type="entry name" value="Myosin_head"/>
    <property type="match status" value="1"/>
</dbReference>
<evidence type="ECO:0000256" key="7">
    <source>
        <dbReference type="PROSITE-ProRule" id="PRU00782"/>
    </source>
</evidence>
<dbReference type="PROSITE" id="PS50096">
    <property type="entry name" value="IQ"/>
    <property type="match status" value="2"/>
</dbReference>
<evidence type="ECO:0000256" key="2">
    <source>
        <dbReference type="ARBA" id="ARBA00022840"/>
    </source>
</evidence>
<feature type="region of interest" description="Actin-binding" evidence="7">
    <location>
        <begin position="729"/>
        <end position="751"/>
    </location>
</feature>
<accession>A0ABQ8P6C5</accession>
<reference evidence="11" key="1">
    <citation type="submission" date="2022-10" db="EMBL/GenBank/DDBJ databases">
        <title>Adaptive evolution leads to modifications in subtelomeric GC content in a zoonotic Cryptosporidium species.</title>
        <authorList>
            <person name="Li J."/>
            <person name="Feng Y."/>
            <person name="Xiao L."/>
        </authorList>
    </citation>
    <scope>NUCLEOTIDE SEQUENCE</scope>
    <source>
        <strain evidence="11">25894</strain>
    </source>
</reference>
<dbReference type="PANTHER" id="PTHR13140">
    <property type="entry name" value="MYOSIN"/>
    <property type="match status" value="1"/>
</dbReference>
<dbReference type="PROSITE" id="PS50294">
    <property type="entry name" value="WD_REPEATS_REGION"/>
    <property type="match status" value="1"/>
</dbReference>
<keyword evidence="5 7" id="KW-0009">Actin-binding</keyword>
<feature type="compositionally biased region" description="Low complexity" evidence="9">
    <location>
        <begin position="1076"/>
        <end position="1092"/>
    </location>
</feature>
<dbReference type="PRINTS" id="PR00193">
    <property type="entry name" value="MYOSINHEAVY"/>
</dbReference>
<evidence type="ECO:0000313" key="12">
    <source>
        <dbReference type="Proteomes" id="UP001071777"/>
    </source>
</evidence>
<dbReference type="InterPro" id="IPR001609">
    <property type="entry name" value="Myosin_head_motor_dom-like"/>
</dbReference>
<keyword evidence="3 7" id="KW-0518">Myosin</keyword>
<evidence type="ECO:0000256" key="4">
    <source>
        <dbReference type="ARBA" id="ARBA00023175"/>
    </source>
</evidence>
<sequence length="1833" mass="203773">MQSSRDLDSGPGLFGPGSLVWIPCPREVWRPGVVSRVDDSQVVVRVSDAVDELTLEEVSEEVVFKLPLEGGVGAGAQGGQLHIRAAEQLSECGVVTPDDLCELTHLHQPSILHAINSRFDLDKIYTYTGPILIAVNPYRRLEGFYSLEMIQRFRSAGAAASVPHVFGVANKAYSGVCSQRRSQTILISGESGAGKTETTKFVLQFLTVVGGSAQSGGGSGLGSRGSSVEDQIIQSNPLLEAFGNSQTLRNNNSSRFGKFIEVQFADSVSGRGGEPGADPLVISSACINTYLLEKVRVCHQQKGERNFHIFYQLCSAAKHMMEQGSSGETGLVYRFPSHVTDSVLFSDKSEALSPQMSQIREQLFLNPMEIDLSHITSERDFRYLEGSECQDSDFHQFERTLYAMRTMGISNEELYNIIKVIKAVMFLGNVAFEEHDSESSAPRDSSSRDLEMVASLLSLPREEVVRILTLRKIQLREGEVMKHLSVQEAETTKDAVAKALYSLVFDYILYLVNSQISRGAASEASHKDGGGSSLYCGILDIFGFECFPVNSFEQLCINFANERLQQIFNDYIFNIEQDLYIQEEISWDPIDFPDNGDCVQLLQQQKPVLGILPAIDEECFVPQGSNMGLLNKLVKEYGGKNCRFEMVKKKPDSFVIVHYAGPVSYCVENFIEKNKDQLSPYSTEVLSSSGNPWISDLLRARFLEGSSEPETTAKSKRPKTLGSSFRAQLNKLVSTIQQTNPHFIRCIKPNSNNSPDEFDRASVSEQLKYGGVLQAIQVSRAGYPVRYPHQEFLLDYMILFSPCGQLSMEKSKDDYERWRRSILCSVRVEEESSNSQRKGQITELMESLSSCGLISGDRQTNQWAVGTTRVFLKIEAFRDLEQLRVRVRDLASTKIQSVWRMVQCGSQRKRAVLAITLIQSVWRGVLSRRRFRLLVQQKAALSIQTIQSRWREYLRRKESEERLYIRRVCLIQSTFRMYLQRRYFVRLSGSVLKAQILWRGRLARRQFQKLREERNEFSQLFAKYQEALIEIQRLKGNCSRLEDQLYKAQSERNAIREEKEQLSQELLARRGGGSCSDQDPSSQNVDSSNSVVLESHPPAPQEKELESEDTGGGEDSVRQSEVIKRLLRLSSYPFSKLELLESIPEVLFPRDSHSIMLNYQDRQIGLLFTGSSSSGDKTILKKFVEETGAGYVDNNSLQVFTIELSNIPGAHVMSTRECLRGSSYALGGGGSGHKVRDSSIGERWPLNIMSITSLEEAESLQQIEGFLPRTRVAIFVYDASDSESFETLRGPGGDFGILKRAIESGCRVVLFGSLYRVIHESAAVKVDIEQVRKISCDLDIVAVESDSVSSLISSIVGIINARTHSELKVLQSEEGSGETGRDELALALERSAMQQKQLNSSLLSKFNDGIRAFGLRIPKFPASKPVPERSEFLLASLDIEDAADPAKVDKQGGIGPVINIKDDQNSSVTHIVFCRDIPTEPHTMLLVARKNGVIHAYYCYKTRLENGVTDENSSPEWSGRVEEAYSRKAHNRAITSLALSPDESEFLSTSIDMTVRRFLTATGHAISLFSDNSPVLVGSYLPFLPSLFIVSSSKPLLRIVNVDVGVAQKIKTDSTIRALCFDSTGIYCFAACKEGRIYVLVNVSAKSSSRASTETDFRFTDKRGMQVCSRAITNMLYVHGASDYSNVRKTHANGAISAAFGGLASLLPVLVVNAADSTITIIDIRLQAPTGQIDVSNVPHVVLQVRFRIPNPHSLMPLRSCFSSRNGLWVASAAEDCSVRVFQLNNDSCEREGLALTGHSAPVISTAVNASSTLLASGDADGVVIIWRRFARS</sequence>
<keyword evidence="6" id="KW-0853">WD repeat</keyword>
<dbReference type="SUPFAM" id="SSF50978">
    <property type="entry name" value="WD40 repeat-like"/>
    <property type="match status" value="1"/>
</dbReference>
<dbReference type="SUPFAM" id="SSF52540">
    <property type="entry name" value="P-loop containing nucleoside triphosphate hydrolases"/>
    <property type="match status" value="2"/>
</dbReference>
<keyword evidence="2 7" id="KW-0067">ATP-binding</keyword>
<dbReference type="PANTHER" id="PTHR13140:SF706">
    <property type="entry name" value="DILUTE CLASS UNCONVENTIONAL MYOSIN, ISOFORM C"/>
    <property type="match status" value="1"/>
</dbReference>
<dbReference type="EMBL" id="JAPCXB010000075">
    <property type="protein sequence ID" value="KAJ1609947.1"/>
    <property type="molecule type" value="Genomic_DNA"/>
</dbReference>
<dbReference type="InterPro" id="IPR000048">
    <property type="entry name" value="IQ_motif_EF-hand-BS"/>
</dbReference>
<feature type="binding site" evidence="7">
    <location>
        <begin position="189"/>
        <end position="196"/>
    </location>
    <ligand>
        <name>ATP</name>
        <dbReference type="ChEBI" id="CHEBI:30616"/>
    </ligand>
</feature>
<evidence type="ECO:0000256" key="9">
    <source>
        <dbReference type="SAM" id="MobiDB-lite"/>
    </source>
</evidence>
<dbReference type="Gene3D" id="1.20.5.190">
    <property type="match status" value="2"/>
</dbReference>
<evidence type="ECO:0000313" key="11">
    <source>
        <dbReference type="EMBL" id="KAJ1609947.1"/>
    </source>
</evidence>
<dbReference type="InterPro" id="IPR015943">
    <property type="entry name" value="WD40/YVTN_repeat-like_dom_sf"/>
</dbReference>
<feature type="region of interest" description="Disordered" evidence="9">
    <location>
        <begin position="1067"/>
        <end position="1117"/>
    </location>
</feature>
<feature type="repeat" description="WD" evidence="6">
    <location>
        <begin position="1796"/>
        <end position="1833"/>
    </location>
</feature>
<dbReference type="Proteomes" id="UP001071777">
    <property type="component" value="Unassembled WGS sequence"/>
</dbReference>
<dbReference type="InterPro" id="IPR001680">
    <property type="entry name" value="WD40_rpt"/>
</dbReference>
<dbReference type="Pfam" id="PF00400">
    <property type="entry name" value="WD40"/>
    <property type="match status" value="2"/>
</dbReference>
<keyword evidence="1 7" id="KW-0547">Nucleotide-binding</keyword>
<dbReference type="Gene3D" id="2.130.10.10">
    <property type="entry name" value="YVTN repeat-like/Quinoprotein amine dehydrogenase"/>
    <property type="match status" value="2"/>
</dbReference>
<evidence type="ECO:0000256" key="1">
    <source>
        <dbReference type="ARBA" id="ARBA00022741"/>
    </source>
</evidence>
<feature type="domain" description="Myosin motor" evidence="10">
    <location>
        <begin position="95"/>
        <end position="885"/>
    </location>
</feature>
<dbReference type="InterPro" id="IPR036322">
    <property type="entry name" value="WD40_repeat_dom_sf"/>
</dbReference>
<protein>
    <submittedName>
        <fullName evidence="11">Myosin'myosin</fullName>
    </submittedName>
</protein>
<dbReference type="SMART" id="SM00015">
    <property type="entry name" value="IQ"/>
    <property type="match status" value="3"/>
</dbReference>
<name>A0ABQ8P6C5_9CRYT</name>
<dbReference type="InterPro" id="IPR027417">
    <property type="entry name" value="P-loop_NTPase"/>
</dbReference>
<dbReference type="Gene3D" id="6.20.240.20">
    <property type="match status" value="1"/>
</dbReference>
<evidence type="ECO:0000256" key="3">
    <source>
        <dbReference type="ARBA" id="ARBA00023123"/>
    </source>
</evidence>
<dbReference type="Gene3D" id="3.40.850.10">
    <property type="entry name" value="Kinesin motor domain"/>
    <property type="match status" value="2"/>
</dbReference>
<dbReference type="PROSITE" id="PS50082">
    <property type="entry name" value="WD_REPEATS_2"/>
    <property type="match status" value="1"/>
</dbReference>
<dbReference type="Pfam" id="PF00612">
    <property type="entry name" value="IQ"/>
    <property type="match status" value="2"/>
</dbReference>
<dbReference type="SMART" id="SM00320">
    <property type="entry name" value="WD40"/>
    <property type="match status" value="4"/>
</dbReference>
<proteinExistence type="inferred from homology"/>
<feature type="coiled-coil region" evidence="8">
    <location>
        <begin position="1007"/>
        <end position="1065"/>
    </location>
</feature>
<dbReference type="Gene3D" id="1.20.120.720">
    <property type="entry name" value="Myosin VI head, motor domain, U50 subdomain"/>
    <property type="match status" value="1"/>
</dbReference>
<dbReference type="InterPro" id="IPR036961">
    <property type="entry name" value="Kinesin_motor_dom_sf"/>
</dbReference>
<evidence type="ECO:0000256" key="5">
    <source>
        <dbReference type="ARBA" id="ARBA00023203"/>
    </source>
</evidence>
<evidence type="ECO:0000256" key="8">
    <source>
        <dbReference type="SAM" id="Coils"/>
    </source>
</evidence>
<organism evidence="11 12">
    <name type="scientific">Cryptosporidium canis</name>
    <dbReference type="NCBI Taxonomy" id="195482"/>
    <lineage>
        <taxon>Eukaryota</taxon>
        <taxon>Sar</taxon>
        <taxon>Alveolata</taxon>
        <taxon>Apicomplexa</taxon>
        <taxon>Conoidasida</taxon>
        <taxon>Coccidia</taxon>
        <taxon>Eucoccidiorida</taxon>
        <taxon>Eimeriorina</taxon>
        <taxon>Cryptosporidiidae</taxon>
        <taxon>Cryptosporidium</taxon>
    </lineage>
</organism>
<gene>
    <name evidence="11" type="ORF">OJ252_2048</name>
</gene>
<keyword evidence="4 7" id="KW-0505">Motor protein</keyword>
<comment type="caution">
    <text evidence="11">The sequence shown here is derived from an EMBL/GenBank/DDBJ whole genome shotgun (WGS) entry which is preliminary data.</text>
</comment>
<keyword evidence="8" id="KW-0175">Coiled coil</keyword>
<dbReference type="Gene3D" id="1.20.58.530">
    <property type="match status" value="1"/>
</dbReference>
<evidence type="ECO:0000259" key="10">
    <source>
        <dbReference type="PROSITE" id="PS51456"/>
    </source>
</evidence>